<dbReference type="PROSITE" id="PS51293">
    <property type="entry name" value="SANT"/>
    <property type="match status" value="1"/>
</dbReference>
<protein>
    <recommendedName>
        <fullName evidence="7">Myb-like, SWIRM and MPN domain-containing protein 1</fullName>
    </recommendedName>
</protein>
<evidence type="ECO:0000259" key="3">
    <source>
        <dbReference type="PROSITE" id="PS51293"/>
    </source>
</evidence>
<dbReference type="GO" id="GO:0008237">
    <property type="term" value="F:metallopeptidase activity"/>
    <property type="evidence" value="ECO:0007669"/>
    <property type="project" value="InterPro"/>
</dbReference>
<dbReference type="AlphaFoldDB" id="A0AAV1I001"/>
<sequence length="593" mass="64030">MAVESAGKRSAVICFHHLSPIWPRGNSVHVSEFIMVDGASGTQKSTGTTQKAITLARDEPVVANQETSLMAADSAEKPKYGPGPSQVTATGRRKRKDHGSAREAGKSWSADEERLFLEALDLCGRNWKAAAAHVGSRDARQFASHAQKHFIKLCLSGLLLPSKVAESGTGYTLSGKLLDPQSAAAKAYGFKEGMLRELQDRSSPSLAGIAHGNQVTLEEKENHSGADGSRNAAAPALLCPHTGAKEQASMPAGQKSKRAQVREKKRSVVEQQAALFMEPTEYAKNRPRRDMPGPRTALGHTSESLELMTCHTFVGPPASGAPQAQPFKVAVSPQAAVLMDLHAHLSCAEVIGLLGGTWDPDGRQIQVVRAYPCRRALGSQSGTSVELDPSAEVETRALMSAEDLTPVGWYHSHPVFAPQPSQKDSENQRNYQALFRCGTTGLEPFLGAIVGPYDLHLPSPASRTTWFVVRTRKGAVRPHALHVQEGGRCEGPGEPEMEDWRSAVDMVADDVARTDLSAPWRPFSSIDCGRPEGKPLSRAQKLQAAMVLKLQQQYDCGKDTRLSSSIEKSIQDLLAYVESSWGVQLSEMPSVLA</sequence>
<dbReference type="SUPFAM" id="SSF102712">
    <property type="entry name" value="JAB1/MPN domain"/>
    <property type="match status" value="1"/>
</dbReference>
<organism evidence="5 6">
    <name type="scientific">Coccomyxa viridis</name>
    <dbReference type="NCBI Taxonomy" id="1274662"/>
    <lineage>
        <taxon>Eukaryota</taxon>
        <taxon>Viridiplantae</taxon>
        <taxon>Chlorophyta</taxon>
        <taxon>core chlorophytes</taxon>
        <taxon>Trebouxiophyceae</taxon>
        <taxon>Trebouxiophyceae incertae sedis</taxon>
        <taxon>Coccomyxaceae</taxon>
        <taxon>Coccomyxa</taxon>
    </lineage>
</organism>
<dbReference type="CDD" id="cd00167">
    <property type="entry name" value="SANT"/>
    <property type="match status" value="1"/>
</dbReference>
<evidence type="ECO:0000259" key="4">
    <source>
        <dbReference type="PROSITE" id="PS51294"/>
    </source>
</evidence>
<dbReference type="Pfam" id="PF01398">
    <property type="entry name" value="JAB"/>
    <property type="match status" value="1"/>
</dbReference>
<dbReference type="InterPro" id="IPR037518">
    <property type="entry name" value="MPN"/>
</dbReference>
<dbReference type="InterPro" id="IPR017930">
    <property type="entry name" value="Myb_dom"/>
</dbReference>
<evidence type="ECO:0000313" key="6">
    <source>
        <dbReference type="Proteomes" id="UP001314263"/>
    </source>
</evidence>
<feature type="region of interest" description="Disordered" evidence="1">
    <location>
        <begin position="244"/>
        <end position="266"/>
    </location>
</feature>
<dbReference type="InterPro" id="IPR017884">
    <property type="entry name" value="SANT_dom"/>
</dbReference>
<proteinExistence type="predicted"/>
<dbReference type="EMBL" id="CAUYUE010000004">
    <property type="protein sequence ID" value="CAK0762766.1"/>
    <property type="molecule type" value="Genomic_DNA"/>
</dbReference>
<comment type="caution">
    <text evidence="5">The sequence shown here is derived from an EMBL/GenBank/DDBJ whole genome shotgun (WGS) entry which is preliminary data.</text>
</comment>
<reference evidence="5 6" key="1">
    <citation type="submission" date="2023-10" db="EMBL/GenBank/DDBJ databases">
        <authorList>
            <person name="Maclean D."/>
            <person name="Macfadyen A."/>
        </authorList>
    </citation>
    <scope>NUCLEOTIDE SEQUENCE [LARGE SCALE GENOMIC DNA]</scope>
</reference>
<evidence type="ECO:0000313" key="5">
    <source>
        <dbReference type="EMBL" id="CAK0762766.1"/>
    </source>
</evidence>
<dbReference type="PANTHER" id="PTHR10410">
    <property type="entry name" value="EUKARYOTIC TRANSLATION INITIATION FACTOR 3 -RELATED"/>
    <property type="match status" value="1"/>
</dbReference>
<evidence type="ECO:0000256" key="1">
    <source>
        <dbReference type="SAM" id="MobiDB-lite"/>
    </source>
</evidence>
<feature type="region of interest" description="Disordered" evidence="1">
    <location>
        <begin position="70"/>
        <end position="106"/>
    </location>
</feature>
<dbReference type="InterPro" id="IPR001005">
    <property type="entry name" value="SANT/Myb"/>
</dbReference>
<feature type="domain" description="SANT" evidence="3">
    <location>
        <begin position="103"/>
        <end position="141"/>
    </location>
</feature>
<dbReference type="Proteomes" id="UP001314263">
    <property type="component" value="Unassembled WGS sequence"/>
</dbReference>
<evidence type="ECO:0008006" key="7">
    <source>
        <dbReference type="Google" id="ProtNLM"/>
    </source>
</evidence>
<dbReference type="PROSITE" id="PS50249">
    <property type="entry name" value="MPN"/>
    <property type="match status" value="1"/>
</dbReference>
<feature type="domain" description="MPN" evidence="2">
    <location>
        <begin position="329"/>
        <end position="475"/>
    </location>
</feature>
<dbReference type="PROSITE" id="PS51294">
    <property type="entry name" value="HTH_MYB"/>
    <property type="match status" value="1"/>
</dbReference>
<dbReference type="SUPFAM" id="SSF46689">
    <property type="entry name" value="Homeodomain-like"/>
    <property type="match status" value="1"/>
</dbReference>
<feature type="domain" description="HTH myb-type" evidence="4">
    <location>
        <begin position="107"/>
        <end position="154"/>
    </location>
</feature>
<dbReference type="Gene3D" id="1.10.10.60">
    <property type="entry name" value="Homeodomain-like"/>
    <property type="match status" value="1"/>
</dbReference>
<dbReference type="Pfam" id="PF00249">
    <property type="entry name" value="Myb_DNA-binding"/>
    <property type="match status" value="1"/>
</dbReference>
<gene>
    <name evidence="5" type="ORF">CVIRNUC_002990</name>
</gene>
<dbReference type="InterPro" id="IPR000555">
    <property type="entry name" value="JAMM/MPN+_dom"/>
</dbReference>
<accession>A0AAV1I001</accession>
<evidence type="ECO:0000259" key="2">
    <source>
        <dbReference type="PROSITE" id="PS50249"/>
    </source>
</evidence>
<dbReference type="InterPro" id="IPR050242">
    <property type="entry name" value="JAMM_MPN+_peptidase_M67A"/>
</dbReference>
<dbReference type="Gene3D" id="3.40.140.10">
    <property type="entry name" value="Cytidine Deaminase, domain 2"/>
    <property type="match status" value="1"/>
</dbReference>
<keyword evidence="6" id="KW-1185">Reference proteome</keyword>
<dbReference type="InterPro" id="IPR009057">
    <property type="entry name" value="Homeodomain-like_sf"/>
</dbReference>
<name>A0AAV1I001_9CHLO</name>
<dbReference type="SMART" id="SM00717">
    <property type="entry name" value="SANT"/>
    <property type="match status" value="1"/>
</dbReference>